<accession>X1C3I6</accession>
<evidence type="ECO:0000313" key="1">
    <source>
        <dbReference type="EMBL" id="GAG87927.1"/>
    </source>
</evidence>
<comment type="caution">
    <text evidence="1">The sequence shown here is derived from an EMBL/GenBank/DDBJ whole genome shotgun (WGS) entry which is preliminary data.</text>
</comment>
<gene>
    <name evidence="1" type="ORF">S01H4_24744</name>
</gene>
<organism evidence="1">
    <name type="scientific">marine sediment metagenome</name>
    <dbReference type="NCBI Taxonomy" id="412755"/>
    <lineage>
        <taxon>unclassified sequences</taxon>
        <taxon>metagenomes</taxon>
        <taxon>ecological metagenomes</taxon>
    </lineage>
</organism>
<reference evidence="1" key="1">
    <citation type="journal article" date="2014" name="Front. Microbiol.">
        <title>High frequency of phylogenetically diverse reductive dehalogenase-homologous genes in deep subseafloor sedimentary metagenomes.</title>
        <authorList>
            <person name="Kawai M."/>
            <person name="Futagami T."/>
            <person name="Toyoda A."/>
            <person name="Takaki Y."/>
            <person name="Nishi S."/>
            <person name="Hori S."/>
            <person name="Arai W."/>
            <person name="Tsubouchi T."/>
            <person name="Morono Y."/>
            <person name="Uchiyama I."/>
            <person name="Ito T."/>
            <person name="Fujiyama A."/>
            <person name="Inagaki F."/>
            <person name="Takami H."/>
        </authorList>
    </citation>
    <scope>NUCLEOTIDE SEQUENCE</scope>
    <source>
        <strain evidence="1">Expedition CK06-06</strain>
    </source>
</reference>
<name>X1C3I6_9ZZZZ</name>
<proteinExistence type="predicted"/>
<protein>
    <submittedName>
        <fullName evidence="1">Uncharacterized protein</fullName>
    </submittedName>
</protein>
<sequence>MNRTMEKDGLVGKVVKVKYYRTQGYPAGSRARVLGWYGGTIEHPAILYELEFSDGAAIFVPRDEFEENNEWRQRDVR</sequence>
<dbReference type="AlphaFoldDB" id="X1C3I6"/>
<dbReference type="EMBL" id="BART01011669">
    <property type="protein sequence ID" value="GAG87927.1"/>
    <property type="molecule type" value="Genomic_DNA"/>
</dbReference>